<evidence type="ECO:0000313" key="3">
    <source>
        <dbReference type="EMBL" id="AHG93608.1"/>
    </source>
</evidence>
<dbReference type="SMART" id="SM00470">
    <property type="entry name" value="ParB"/>
    <property type="match status" value="1"/>
</dbReference>
<dbReference type="GO" id="GO:0005694">
    <property type="term" value="C:chromosome"/>
    <property type="evidence" value="ECO:0007669"/>
    <property type="project" value="TreeGrafter"/>
</dbReference>
<dbReference type="PATRIC" id="fig|861299.3.peg.6128"/>
<reference evidence="3 4" key="1">
    <citation type="journal article" date="2014" name="Genome Announc.">
        <title>Genome Sequence and Methylome of Soil Bacterium Gemmatirosa kalamazoonensis KBS708T, a Member of the Rarely Cultivated Gemmatimonadetes Phylum.</title>
        <authorList>
            <person name="Debruyn J.M."/>
            <person name="Radosevich M."/>
            <person name="Wommack K.E."/>
            <person name="Polson S.W."/>
            <person name="Hauser L.J."/>
            <person name="Fawaz M.N."/>
            <person name="Korlach J."/>
            <person name="Tsai Y.C."/>
        </authorList>
    </citation>
    <scope>NUCLEOTIDE SEQUENCE [LARGE SCALE GENOMIC DNA]</scope>
    <source>
        <strain evidence="3 4">KBS708</strain>
        <plasmid evidence="4">Plasmid 2</plasmid>
    </source>
</reference>
<gene>
    <name evidence="3" type="ORF">J421_6073</name>
</gene>
<dbReference type="eggNOG" id="COG1475">
    <property type="taxonomic scope" value="Bacteria"/>
</dbReference>
<dbReference type="HOGENOM" id="CLU_650141_0_0_0"/>
<dbReference type="InParanoid" id="W0RVJ6"/>
<evidence type="ECO:0000256" key="1">
    <source>
        <dbReference type="SAM" id="MobiDB-lite"/>
    </source>
</evidence>
<sequence>MGFKPKKGDAPPTGRVRPSSNFERTMALASQIAAESVPDEHTVSANEQAPAVVSRGVLESERDSGLGTRDSGGTSPESAPSPESRVPSPDSPVPDPESAVPTSASPRLASMPIAEVRPSPFQPKGRPSQGAVNAVARAIERTGSIDALVGAEGHTTFQALSAEAKRLAELAYSVSRDGVRDPIEVRVAEDGAVEALSGHRRMAAALLVGHTEIPVLQRGPMSAVQAAATVLSGNLHREDFTPWQEAVLVTEVVAQRRADGLPADVRTIGAIMGYSHGRVSTLQTIRRVLSDEFLTRLGDRVTVEEALARFGNYSRLEEVARLPDDTRREVILRRLLGMVEPSSAAAAEPETPAAFEHRPKRRGGFTIEVHRAIEELAPSDAMALRELLATQVARLDARLGSAGRG</sequence>
<dbReference type="Gene3D" id="3.90.1530.30">
    <property type="match status" value="1"/>
</dbReference>
<dbReference type="KEGG" id="gba:J421_6073"/>
<keyword evidence="3" id="KW-0614">Plasmid</keyword>
<name>W0RVJ6_9BACT</name>
<dbReference type="PANTHER" id="PTHR33375:SF1">
    <property type="entry name" value="CHROMOSOME-PARTITIONING PROTEIN PARB-RELATED"/>
    <property type="match status" value="1"/>
</dbReference>
<keyword evidence="4" id="KW-1185">Reference proteome</keyword>
<dbReference type="InterPro" id="IPR036086">
    <property type="entry name" value="ParB/Sulfiredoxin_sf"/>
</dbReference>
<dbReference type="Proteomes" id="UP000019151">
    <property type="component" value="Plasmid 2"/>
</dbReference>
<proteinExistence type="predicted"/>
<feature type="domain" description="ParB-like N-terminal" evidence="2">
    <location>
        <begin position="109"/>
        <end position="235"/>
    </location>
</feature>
<dbReference type="InterPro" id="IPR003115">
    <property type="entry name" value="ParB_N"/>
</dbReference>
<feature type="region of interest" description="Disordered" evidence="1">
    <location>
        <begin position="1"/>
        <end position="111"/>
    </location>
</feature>
<dbReference type="OrthoDB" id="1662300at2"/>
<accession>W0RVJ6</accession>
<protein>
    <submittedName>
        <fullName evidence="3">ParB domain protein nuclease</fullName>
    </submittedName>
</protein>
<dbReference type="InterPro" id="IPR050336">
    <property type="entry name" value="Chromosome_partition/occlusion"/>
</dbReference>
<dbReference type="AlphaFoldDB" id="W0RVJ6"/>
<evidence type="ECO:0000259" key="2">
    <source>
        <dbReference type="SMART" id="SM00470"/>
    </source>
</evidence>
<organism evidence="3 4">
    <name type="scientific">Gemmatirosa kalamazoonensis</name>
    <dbReference type="NCBI Taxonomy" id="861299"/>
    <lineage>
        <taxon>Bacteria</taxon>
        <taxon>Pseudomonadati</taxon>
        <taxon>Gemmatimonadota</taxon>
        <taxon>Gemmatimonadia</taxon>
        <taxon>Gemmatimonadales</taxon>
        <taxon>Gemmatimonadaceae</taxon>
        <taxon>Gemmatirosa</taxon>
    </lineage>
</organism>
<dbReference type="PANTHER" id="PTHR33375">
    <property type="entry name" value="CHROMOSOME-PARTITIONING PROTEIN PARB-RELATED"/>
    <property type="match status" value="1"/>
</dbReference>
<geneLocation type="plasmid" evidence="3 4">
    <name>2</name>
</geneLocation>
<dbReference type="RefSeq" id="WP_104023521.1">
    <property type="nucleotide sequence ID" value="NZ_CP007130.1"/>
</dbReference>
<dbReference type="SUPFAM" id="SSF110849">
    <property type="entry name" value="ParB/Sulfiredoxin"/>
    <property type="match status" value="1"/>
</dbReference>
<dbReference type="Pfam" id="PF02195">
    <property type="entry name" value="ParB_N"/>
    <property type="match status" value="1"/>
</dbReference>
<dbReference type="EMBL" id="CP007130">
    <property type="protein sequence ID" value="AHG93608.1"/>
    <property type="molecule type" value="Genomic_DNA"/>
</dbReference>
<dbReference type="GO" id="GO:0007059">
    <property type="term" value="P:chromosome segregation"/>
    <property type="evidence" value="ECO:0007669"/>
    <property type="project" value="TreeGrafter"/>
</dbReference>
<evidence type="ECO:0000313" key="4">
    <source>
        <dbReference type="Proteomes" id="UP000019151"/>
    </source>
</evidence>